<name>A0A1V9ADK8_SACPI</name>
<gene>
    <name evidence="1" type="ORF">B1813_01745</name>
</gene>
<reference evidence="1 2" key="1">
    <citation type="submission" date="2017-02" db="EMBL/GenBank/DDBJ databases">
        <title>Draft genome of Saccharomonospora sp. 154.</title>
        <authorList>
            <person name="Alonso-Carmona G.S."/>
            <person name="De La Haba R."/>
            <person name="Vera-Gargallo B."/>
            <person name="Sandoval-Trujillo A.H."/>
            <person name="Ramirez-Duran N."/>
            <person name="Ventosa A."/>
        </authorList>
    </citation>
    <scope>NUCLEOTIDE SEQUENCE [LARGE SCALE GENOMIC DNA]</scope>
    <source>
        <strain evidence="1 2">LRS4.154</strain>
    </source>
</reference>
<accession>A0A1V9ADK8</accession>
<dbReference type="EMBL" id="MWIH01000002">
    <property type="protein sequence ID" value="OQO95153.1"/>
    <property type="molecule type" value="Genomic_DNA"/>
</dbReference>
<dbReference type="STRING" id="1962155.B1813_01745"/>
<comment type="caution">
    <text evidence="1">The sequence shown here is derived from an EMBL/GenBank/DDBJ whole genome shotgun (WGS) entry which is preliminary data.</text>
</comment>
<evidence type="ECO:0000313" key="2">
    <source>
        <dbReference type="Proteomes" id="UP000192591"/>
    </source>
</evidence>
<evidence type="ECO:0000313" key="1">
    <source>
        <dbReference type="EMBL" id="OQO95153.1"/>
    </source>
</evidence>
<proteinExistence type="predicted"/>
<keyword evidence="2" id="KW-1185">Reference proteome</keyword>
<protein>
    <submittedName>
        <fullName evidence="1">Uncharacterized protein</fullName>
    </submittedName>
</protein>
<sequence length="314" mass="32734">MELSAWLLRHTPVRPLVVAVPGGTGARLAVERAVRERGWRPARGPAEANVLVVAGAAGPDLEPHLSRVYDAVPAPRERVDVAGVSAADPQLDAAATALRDLSRQRERLPATRGTVTAPQAIRSLRLGPVAPLWPAGLTVHAVVRDGLLADVSTEVAGEPAGSFWTADDTRARALDAAARLLAVAGWPDAAQTAAYLRDTALAGTFGAEQAPSLRRWARRVRGSPALRRLLTGVGGVPPGPSVPRSLTGDARRRLHRWVTVAAGDGTSRPARDEATPWALAALPGLLRASPPERAGLVVASLDPDADALVGTHAG</sequence>
<organism evidence="1 2">
    <name type="scientific">Saccharomonospora piscinae</name>
    <dbReference type="NCBI Taxonomy" id="687388"/>
    <lineage>
        <taxon>Bacteria</taxon>
        <taxon>Bacillati</taxon>
        <taxon>Actinomycetota</taxon>
        <taxon>Actinomycetes</taxon>
        <taxon>Pseudonocardiales</taxon>
        <taxon>Pseudonocardiaceae</taxon>
        <taxon>Saccharomonospora</taxon>
    </lineage>
</organism>
<dbReference type="AlphaFoldDB" id="A0A1V9ADK8"/>
<dbReference type="Proteomes" id="UP000192591">
    <property type="component" value="Unassembled WGS sequence"/>
</dbReference>